<proteinExistence type="predicted"/>
<comment type="caution">
    <text evidence="1">The sequence shown here is derived from an EMBL/GenBank/DDBJ whole genome shotgun (WGS) entry which is preliminary data.</text>
</comment>
<evidence type="ECO:0000313" key="2">
    <source>
        <dbReference type="Proteomes" id="UP000257109"/>
    </source>
</evidence>
<gene>
    <name evidence="1" type="ORF">CR513_01797</name>
</gene>
<evidence type="ECO:0000313" key="1">
    <source>
        <dbReference type="EMBL" id="RDY13325.1"/>
    </source>
</evidence>
<name>A0A371IEB8_MUCPR</name>
<dbReference type="GO" id="GO:0003676">
    <property type="term" value="F:nucleic acid binding"/>
    <property type="evidence" value="ECO:0007669"/>
    <property type="project" value="InterPro"/>
</dbReference>
<dbReference type="EMBL" id="QJKJ01000298">
    <property type="protein sequence ID" value="RDY13325.1"/>
    <property type="molecule type" value="Genomic_DNA"/>
</dbReference>
<organism evidence="1 2">
    <name type="scientific">Mucuna pruriens</name>
    <name type="common">Velvet bean</name>
    <name type="synonym">Dolichos pruriens</name>
    <dbReference type="NCBI Taxonomy" id="157652"/>
    <lineage>
        <taxon>Eukaryota</taxon>
        <taxon>Viridiplantae</taxon>
        <taxon>Streptophyta</taxon>
        <taxon>Embryophyta</taxon>
        <taxon>Tracheophyta</taxon>
        <taxon>Spermatophyta</taxon>
        <taxon>Magnoliopsida</taxon>
        <taxon>eudicotyledons</taxon>
        <taxon>Gunneridae</taxon>
        <taxon>Pentapetalae</taxon>
        <taxon>rosids</taxon>
        <taxon>fabids</taxon>
        <taxon>Fabales</taxon>
        <taxon>Fabaceae</taxon>
        <taxon>Papilionoideae</taxon>
        <taxon>50 kb inversion clade</taxon>
        <taxon>NPAAA clade</taxon>
        <taxon>indigoferoid/millettioid clade</taxon>
        <taxon>Phaseoleae</taxon>
        <taxon>Mucuna</taxon>
    </lineage>
</organism>
<dbReference type="InterPro" id="IPR036397">
    <property type="entry name" value="RNaseH_sf"/>
</dbReference>
<dbReference type="OrthoDB" id="1903608at2759"/>
<accession>A0A371IEB8</accession>
<keyword evidence="2" id="KW-1185">Reference proteome</keyword>
<dbReference type="AlphaFoldDB" id="A0A371IEB8"/>
<dbReference type="Proteomes" id="UP000257109">
    <property type="component" value="Unassembled WGS sequence"/>
</dbReference>
<protein>
    <submittedName>
        <fullName evidence="1">Uncharacterized protein</fullName>
    </submittedName>
</protein>
<feature type="non-terminal residue" evidence="1">
    <location>
        <position position="1"/>
    </location>
</feature>
<sequence length="86" mass="10184">MANPNQKDYSQLLEDALWAHRTAYQTLLGMSPYRIVFSKTCHLSVEIEHRAYWKLSTFDQAGKQRKLQLQELEELEELHLEAYKNS</sequence>
<dbReference type="Gene3D" id="3.30.420.10">
    <property type="entry name" value="Ribonuclease H-like superfamily/Ribonuclease H"/>
    <property type="match status" value="1"/>
</dbReference>
<reference evidence="1" key="1">
    <citation type="submission" date="2018-05" db="EMBL/GenBank/DDBJ databases">
        <title>Draft genome of Mucuna pruriens seed.</title>
        <authorList>
            <person name="Nnadi N.E."/>
            <person name="Vos R."/>
            <person name="Hasami M.H."/>
            <person name="Devisetty U.K."/>
            <person name="Aguiy J.C."/>
        </authorList>
    </citation>
    <scope>NUCLEOTIDE SEQUENCE [LARGE SCALE GENOMIC DNA]</scope>
    <source>
        <strain evidence="1">JCA_2017</strain>
    </source>
</reference>